<dbReference type="PANTHER" id="PTHR35901:SF1">
    <property type="entry name" value="EXONUCLEASE VAPC9"/>
    <property type="match status" value="1"/>
</dbReference>
<feature type="domain" description="PIN" evidence="2">
    <location>
        <begin position="5"/>
        <end position="131"/>
    </location>
</feature>
<organism evidence="3 4">
    <name type="scientific">Oceanicoccus sagamiensis</name>
    <dbReference type="NCBI Taxonomy" id="716816"/>
    <lineage>
        <taxon>Bacteria</taxon>
        <taxon>Pseudomonadati</taxon>
        <taxon>Pseudomonadota</taxon>
        <taxon>Gammaproteobacteria</taxon>
        <taxon>Cellvibrionales</taxon>
        <taxon>Spongiibacteraceae</taxon>
        <taxon>Oceanicoccus</taxon>
    </lineage>
</organism>
<evidence type="ECO:0000256" key="1">
    <source>
        <dbReference type="ARBA" id="ARBA00022842"/>
    </source>
</evidence>
<dbReference type="Gene3D" id="3.40.50.1010">
    <property type="entry name" value="5'-nuclease"/>
    <property type="match status" value="1"/>
</dbReference>
<keyword evidence="1" id="KW-0460">Magnesium</keyword>
<dbReference type="SUPFAM" id="SSF88723">
    <property type="entry name" value="PIN domain-like"/>
    <property type="match status" value="1"/>
</dbReference>
<dbReference type="OrthoDB" id="328160at2"/>
<dbReference type="PANTHER" id="PTHR35901">
    <property type="entry name" value="RIBONUCLEASE VAPC3"/>
    <property type="match status" value="1"/>
</dbReference>
<accession>A0A1X9NGP4</accession>
<protein>
    <recommendedName>
        <fullName evidence="2">PIN domain-containing protein</fullName>
    </recommendedName>
</protein>
<evidence type="ECO:0000313" key="4">
    <source>
        <dbReference type="Proteomes" id="UP000193450"/>
    </source>
</evidence>
<dbReference type="KEGG" id="osg:BST96_13370"/>
<dbReference type="Pfam" id="PF01850">
    <property type="entry name" value="PIN"/>
    <property type="match status" value="1"/>
</dbReference>
<dbReference type="Proteomes" id="UP000193450">
    <property type="component" value="Chromosome"/>
</dbReference>
<dbReference type="InterPro" id="IPR051619">
    <property type="entry name" value="TypeII_TA_RNase_PINc/VapC"/>
</dbReference>
<dbReference type="InterPro" id="IPR029060">
    <property type="entry name" value="PIN-like_dom_sf"/>
</dbReference>
<evidence type="ECO:0000259" key="2">
    <source>
        <dbReference type="Pfam" id="PF01850"/>
    </source>
</evidence>
<gene>
    <name evidence="3" type="ORF">BST96_13370</name>
</gene>
<dbReference type="CDD" id="cd09873">
    <property type="entry name" value="PIN_Pae0151-like"/>
    <property type="match status" value="1"/>
</dbReference>
<dbReference type="InterPro" id="IPR002716">
    <property type="entry name" value="PIN_dom"/>
</dbReference>
<dbReference type="STRING" id="716816.BST96_13370"/>
<reference evidence="3 4" key="1">
    <citation type="submission" date="2016-11" db="EMBL/GenBank/DDBJ databases">
        <title>Trade-off between light-utilization and light-protection in marine flavobacteria.</title>
        <authorList>
            <person name="Kumagai Y."/>
        </authorList>
    </citation>
    <scope>NUCLEOTIDE SEQUENCE [LARGE SCALE GENOMIC DNA]</scope>
    <source>
        <strain evidence="3 4">NBRC 107125</strain>
    </source>
</reference>
<keyword evidence="4" id="KW-1185">Reference proteome</keyword>
<dbReference type="EMBL" id="CP019343">
    <property type="protein sequence ID" value="ARN75015.1"/>
    <property type="molecule type" value="Genomic_DNA"/>
</dbReference>
<dbReference type="AlphaFoldDB" id="A0A1X9NGP4"/>
<dbReference type="InterPro" id="IPR044153">
    <property type="entry name" value="PIN_Pae0151-like"/>
</dbReference>
<evidence type="ECO:0000313" key="3">
    <source>
        <dbReference type="EMBL" id="ARN75015.1"/>
    </source>
</evidence>
<dbReference type="RefSeq" id="WP_085759183.1">
    <property type="nucleotide sequence ID" value="NZ_CP019343.1"/>
</dbReference>
<sequence>MTDFVLDNSVAMRWLLNTKKAADQQYALDVLDSLVDGTAIVPSLWHLEATNVLLSAERRDEIGLGEIEGFISQLENLSIQTDTMTSHHAFNRTLTLARAYKLSSYDAAYLELAIREGLPLATLDKNLVKAAVKADIEIHLRE</sequence>
<proteinExistence type="predicted"/>
<name>A0A1X9NGP4_9GAMM</name>